<keyword evidence="3" id="KW-1185">Reference proteome</keyword>
<feature type="compositionally biased region" description="Basic residues" evidence="1">
    <location>
        <begin position="206"/>
        <end position="225"/>
    </location>
</feature>
<feature type="region of interest" description="Disordered" evidence="1">
    <location>
        <begin position="1"/>
        <end position="54"/>
    </location>
</feature>
<feature type="compositionally biased region" description="Basic and acidic residues" evidence="1">
    <location>
        <begin position="194"/>
        <end position="205"/>
    </location>
</feature>
<feature type="region of interest" description="Disordered" evidence="1">
    <location>
        <begin position="129"/>
        <end position="247"/>
    </location>
</feature>
<reference evidence="2 3" key="1">
    <citation type="submission" date="2020-09" db="EMBL/GenBank/DDBJ databases">
        <title>De no assembly of potato wild relative species, Solanum commersonii.</title>
        <authorList>
            <person name="Cho K."/>
        </authorList>
    </citation>
    <scope>NUCLEOTIDE SEQUENCE [LARGE SCALE GENOMIC DNA]</scope>
    <source>
        <strain evidence="2">LZ3.2</strain>
        <tissue evidence="2">Leaf</tissue>
    </source>
</reference>
<evidence type="ECO:0000313" key="2">
    <source>
        <dbReference type="EMBL" id="KAG5620802.1"/>
    </source>
</evidence>
<protein>
    <submittedName>
        <fullName evidence="2">Uncharacterized protein</fullName>
    </submittedName>
</protein>
<evidence type="ECO:0000313" key="3">
    <source>
        <dbReference type="Proteomes" id="UP000824120"/>
    </source>
</evidence>
<proteinExistence type="predicted"/>
<organism evidence="2 3">
    <name type="scientific">Solanum commersonii</name>
    <name type="common">Commerson's wild potato</name>
    <name type="synonym">Commerson's nightshade</name>
    <dbReference type="NCBI Taxonomy" id="4109"/>
    <lineage>
        <taxon>Eukaryota</taxon>
        <taxon>Viridiplantae</taxon>
        <taxon>Streptophyta</taxon>
        <taxon>Embryophyta</taxon>
        <taxon>Tracheophyta</taxon>
        <taxon>Spermatophyta</taxon>
        <taxon>Magnoliopsida</taxon>
        <taxon>eudicotyledons</taxon>
        <taxon>Gunneridae</taxon>
        <taxon>Pentapetalae</taxon>
        <taxon>asterids</taxon>
        <taxon>lamiids</taxon>
        <taxon>Solanales</taxon>
        <taxon>Solanaceae</taxon>
        <taxon>Solanoideae</taxon>
        <taxon>Solaneae</taxon>
        <taxon>Solanum</taxon>
    </lineage>
</organism>
<feature type="compositionally biased region" description="Polar residues" evidence="1">
    <location>
        <begin position="167"/>
        <end position="179"/>
    </location>
</feature>
<dbReference type="Proteomes" id="UP000824120">
    <property type="component" value="Chromosome 2"/>
</dbReference>
<feature type="compositionally biased region" description="Low complexity" evidence="1">
    <location>
        <begin position="226"/>
        <end position="236"/>
    </location>
</feature>
<gene>
    <name evidence="2" type="ORF">H5410_006020</name>
</gene>
<comment type="caution">
    <text evidence="2">The sequence shown here is derived from an EMBL/GenBank/DDBJ whole genome shotgun (WGS) entry which is preliminary data.</text>
</comment>
<evidence type="ECO:0000256" key="1">
    <source>
        <dbReference type="SAM" id="MobiDB-lite"/>
    </source>
</evidence>
<dbReference type="AlphaFoldDB" id="A0A9J6A953"/>
<sequence length="347" mass="38639">MTNSASSSKTSITQEVENPSSFNFSIPPPNESPSTPVYGVGETDKSTTPILPSEEILPCSPTLVLSHDKSQNSEAQSIAKLGDDLSTEVAFRAVSSIMSERFFEGDLPEGRGPESNILAAGAEMVAAQSLASIRENTQPTYSEPDERSHEQTERTRKRRREGHEPEQPNSTSLSIGSSETESEDIANCVVRRRKEGEEEKLESKKVKMTVKKTPAKREKVKRRTTVKPTRTKGPGPSTENLSDDEEMSREDRIVEMEKQKVLNGRVFDPEIHTAFGMSNLFDAISLQEWGHLFEPLTPYLYESEVWEYYYKMDLLEDGGVKTTVHDVEIVLDEETLGIILGVPVKGV</sequence>
<name>A0A9J6A953_SOLCO</name>
<accession>A0A9J6A953</accession>
<feature type="compositionally biased region" description="Polar residues" evidence="1">
    <location>
        <begin position="129"/>
        <end position="141"/>
    </location>
</feature>
<feature type="compositionally biased region" description="Polar residues" evidence="1">
    <location>
        <begin position="1"/>
        <end position="16"/>
    </location>
</feature>
<feature type="compositionally biased region" description="Basic and acidic residues" evidence="1">
    <location>
        <begin position="144"/>
        <end position="154"/>
    </location>
</feature>
<dbReference type="EMBL" id="JACXVP010000002">
    <property type="protein sequence ID" value="KAG5620802.1"/>
    <property type="molecule type" value="Genomic_DNA"/>
</dbReference>